<accession>A0A2X2CE02</accession>
<evidence type="ECO:0000313" key="1">
    <source>
        <dbReference type="EMBL" id="SPZ05353.1"/>
    </source>
</evidence>
<protein>
    <submittedName>
        <fullName evidence="1">Uncharacterized protein</fullName>
    </submittedName>
</protein>
<proteinExistence type="predicted"/>
<name>A0A2X2CE02_PSELU</name>
<dbReference type="AlphaFoldDB" id="A0A2X2CE02"/>
<reference evidence="1 2" key="1">
    <citation type="submission" date="2018-06" db="EMBL/GenBank/DDBJ databases">
        <authorList>
            <consortium name="Pathogen Informatics"/>
            <person name="Doyle S."/>
        </authorList>
    </citation>
    <scope>NUCLEOTIDE SEQUENCE [LARGE SCALE GENOMIC DNA]</scope>
    <source>
        <strain evidence="1 2">NCTC11842</strain>
    </source>
</reference>
<dbReference type="EMBL" id="UAUF01000010">
    <property type="protein sequence ID" value="SPZ05353.1"/>
    <property type="molecule type" value="Genomic_DNA"/>
</dbReference>
<gene>
    <name evidence="1" type="ORF">NCTC11842_01773</name>
</gene>
<evidence type="ECO:0000313" key="2">
    <source>
        <dbReference type="Proteomes" id="UP000250443"/>
    </source>
</evidence>
<sequence length="101" mass="10964">MFSLEQLINKAQQRLVKCGEAVTLIVTNEHTDLTERQNLTAQLNLLAERITLSGLLATEAYEKGDHQTLSNASALLTQLLSLADMSLPAIEARLGKGAHHG</sequence>
<organism evidence="1 2">
    <name type="scientific">Pseudomonas luteola</name>
    <dbReference type="NCBI Taxonomy" id="47886"/>
    <lineage>
        <taxon>Bacteria</taxon>
        <taxon>Pseudomonadati</taxon>
        <taxon>Pseudomonadota</taxon>
        <taxon>Gammaproteobacteria</taxon>
        <taxon>Pseudomonadales</taxon>
        <taxon>Pseudomonadaceae</taxon>
        <taxon>Pseudomonas</taxon>
    </lineage>
</organism>
<dbReference type="Proteomes" id="UP000250443">
    <property type="component" value="Unassembled WGS sequence"/>
</dbReference>